<organism evidence="2 3">
    <name type="scientific">Marilutibacter aestuarii</name>
    <dbReference type="NCBI Taxonomy" id="1706195"/>
    <lineage>
        <taxon>Bacteria</taxon>
        <taxon>Pseudomonadati</taxon>
        <taxon>Pseudomonadota</taxon>
        <taxon>Gammaproteobacteria</taxon>
        <taxon>Lysobacterales</taxon>
        <taxon>Lysobacteraceae</taxon>
        <taxon>Marilutibacter</taxon>
    </lineage>
</organism>
<dbReference type="OrthoDB" id="9156239at2"/>
<dbReference type="EMBL" id="VICE01000012">
    <property type="protein sequence ID" value="TQD51294.1"/>
    <property type="molecule type" value="Genomic_DNA"/>
</dbReference>
<sequence>MALLLASCATSSMLVGQPRPPIDPSQVRIYNAPPPGGFEEIAVIETASGPVTYGEQNKLNAVLQNLREEAAKVGANGVLLQGTANGYGGTSVGVGAGGGSYRGSGFSSGGIGVSISPRTKYATGTAIYVANPPPQNWQPMLPDATGPAVAPETEPTGD</sequence>
<gene>
    <name evidence="2" type="ORF">FKV25_01490</name>
</gene>
<evidence type="ECO:0000256" key="1">
    <source>
        <dbReference type="SAM" id="MobiDB-lite"/>
    </source>
</evidence>
<accession>A0A508AS46</accession>
<proteinExistence type="predicted"/>
<name>A0A508AS46_9GAMM</name>
<dbReference type="AlphaFoldDB" id="A0A508AS46"/>
<dbReference type="Proteomes" id="UP000318212">
    <property type="component" value="Unassembled WGS sequence"/>
</dbReference>
<comment type="caution">
    <text evidence="2">The sequence shown here is derived from an EMBL/GenBank/DDBJ whole genome shotgun (WGS) entry which is preliminary data.</text>
</comment>
<evidence type="ECO:0000313" key="2">
    <source>
        <dbReference type="EMBL" id="TQD51294.1"/>
    </source>
</evidence>
<keyword evidence="3" id="KW-1185">Reference proteome</keyword>
<feature type="region of interest" description="Disordered" evidence="1">
    <location>
        <begin position="134"/>
        <end position="158"/>
    </location>
</feature>
<protein>
    <recommendedName>
        <fullName evidence="4">DUF4156 domain-containing protein</fullName>
    </recommendedName>
</protein>
<evidence type="ECO:0008006" key="4">
    <source>
        <dbReference type="Google" id="ProtNLM"/>
    </source>
</evidence>
<dbReference type="RefSeq" id="WP_141517020.1">
    <property type="nucleotide sequence ID" value="NZ_VICE01000012.1"/>
</dbReference>
<reference evidence="2 3" key="1">
    <citation type="submission" date="2019-06" db="EMBL/GenBank/DDBJ databases">
        <title>Lysobacter alkalisoli sp. nov. isolated from saline soil.</title>
        <authorList>
            <person name="Sun J.-Q."/>
            <person name="Xu L."/>
        </authorList>
    </citation>
    <scope>NUCLEOTIDE SEQUENCE [LARGE SCALE GENOMIC DNA]</scope>
    <source>
        <strain evidence="2 3">JCM 31130</strain>
    </source>
</reference>
<evidence type="ECO:0000313" key="3">
    <source>
        <dbReference type="Proteomes" id="UP000318212"/>
    </source>
</evidence>